<dbReference type="PROSITE" id="PS51379">
    <property type="entry name" value="4FE4S_FER_2"/>
    <property type="match status" value="1"/>
</dbReference>
<evidence type="ECO:0000256" key="1">
    <source>
        <dbReference type="ARBA" id="ARBA00022723"/>
    </source>
</evidence>
<evidence type="ECO:0000256" key="3">
    <source>
        <dbReference type="ARBA" id="ARBA00023014"/>
    </source>
</evidence>
<proteinExistence type="predicted"/>
<dbReference type="InterPro" id="IPR036010">
    <property type="entry name" value="2Fe-2S_ferredoxin-like_sf"/>
</dbReference>
<dbReference type="SUPFAM" id="SSF54292">
    <property type="entry name" value="2Fe-2S ferredoxin-like"/>
    <property type="match status" value="1"/>
</dbReference>
<protein>
    <submittedName>
        <fullName evidence="5">4Fe-4S ferredoxin</fullName>
    </submittedName>
</protein>
<dbReference type="SUPFAM" id="SSF46548">
    <property type="entry name" value="alpha-helical ferredoxin"/>
    <property type="match status" value="1"/>
</dbReference>
<keyword evidence="1" id="KW-0479">Metal-binding</keyword>
<dbReference type="PROSITE" id="PS00197">
    <property type="entry name" value="2FE2S_FER_1"/>
    <property type="match status" value="1"/>
</dbReference>
<dbReference type="InterPro" id="IPR006058">
    <property type="entry name" value="2Fe2S_fd_BS"/>
</dbReference>
<keyword evidence="6" id="KW-1185">Reference proteome</keyword>
<dbReference type="GO" id="GO:0051537">
    <property type="term" value="F:2 iron, 2 sulfur cluster binding"/>
    <property type="evidence" value="ECO:0007669"/>
    <property type="project" value="InterPro"/>
</dbReference>
<keyword evidence="2" id="KW-0408">Iron</keyword>
<comment type="caution">
    <text evidence="5">The sequence shown here is derived from an EMBL/GenBank/DDBJ whole genome shotgun (WGS) entry which is preliminary data.</text>
</comment>
<gene>
    <name evidence="5" type="ORF">MNODULE_16025</name>
</gene>
<evidence type="ECO:0000259" key="4">
    <source>
        <dbReference type="PROSITE" id="PS51379"/>
    </source>
</evidence>
<dbReference type="InterPro" id="IPR017896">
    <property type="entry name" value="4Fe4S_Fe-S-bd"/>
</dbReference>
<dbReference type="EMBL" id="VTOW01000003">
    <property type="protein sequence ID" value="NKE72258.1"/>
    <property type="molecule type" value="Genomic_DNA"/>
</dbReference>
<accession>A0A7X6DSJ3</accession>
<evidence type="ECO:0000313" key="5">
    <source>
        <dbReference type="EMBL" id="NKE72258.1"/>
    </source>
</evidence>
<dbReference type="Gene3D" id="1.10.1060.10">
    <property type="entry name" value="Alpha-helical ferredoxin"/>
    <property type="match status" value="1"/>
</dbReference>
<dbReference type="InterPro" id="IPR017900">
    <property type="entry name" value="4Fe4S_Fe_S_CS"/>
</dbReference>
<evidence type="ECO:0000313" key="6">
    <source>
        <dbReference type="Proteomes" id="UP000534783"/>
    </source>
</evidence>
<organism evidence="5 6">
    <name type="scientific">Candidatus Manganitrophus noduliformans</name>
    <dbReference type="NCBI Taxonomy" id="2606439"/>
    <lineage>
        <taxon>Bacteria</taxon>
        <taxon>Pseudomonadati</taxon>
        <taxon>Nitrospirota</taxon>
        <taxon>Nitrospiria</taxon>
        <taxon>Candidatus Troglogloeales</taxon>
        <taxon>Candidatus Manganitrophaceae</taxon>
        <taxon>Candidatus Manganitrophus</taxon>
    </lineage>
</organism>
<dbReference type="InterPro" id="IPR009051">
    <property type="entry name" value="Helical_ferredxn"/>
</dbReference>
<reference evidence="5 6" key="1">
    <citation type="journal article" date="2020" name="Nature">
        <title>Bacterial chemolithoautotrophy via manganese oxidation.</title>
        <authorList>
            <person name="Yu H."/>
            <person name="Leadbetter J.R."/>
        </authorList>
    </citation>
    <scope>NUCLEOTIDE SEQUENCE [LARGE SCALE GENOMIC DNA]</scope>
    <source>
        <strain evidence="5 6">Mn-1</strain>
    </source>
</reference>
<dbReference type="RefSeq" id="WP_168061749.1">
    <property type="nucleotide sequence ID" value="NZ_VTOW01000003.1"/>
</dbReference>
<dbReference type="AlphaFoldDB" id="A0A7X6DSJ3"/>
<feature type="domain" description="4Fe-4S ferredoxin-type" evidence="4">
    <location>
        <begin position="109"/>
        <end position="137"/>
    </location>
</feature>
<evidence type="ECO:0000256" key="2">
    <source>
        <dbReference type="ARBA" id="ARBA00023004"/>
    </source>
</evidence>
<dbReference type="PROSITE" id="PS00198">
    <property type="entry name" value="4FE4S_FER_1"/>
    <property type="match status" value="1"/>
</dbReference>
<dbReference type="GO" id="GO:0046872">
    <property type="term" value="F:metal ion binding"/>
    <property type="evidence" value="ECO:0007669"/>
    <property type="project" value="UniProtKB-KW"/>
</dbReference>
<dbReference type="Proteomes" id="UP000534783">
    <property type="component" value="Unassembled WGS sequence"/>
</dbReference>
<sequence length="227" mass="25329">MPTVETTEKKNLVTVEIMGKKYQVPQGITLIQAMWHTGHRITRGIGCLGGVCGACSTLYRTKGSYELKQGLGCQLIVEEGISFSLSASFPVQKPIYRMEEITDPKQDLFKYFPEVALCRNCNACTEACPQGIDVRTGIWKAAFGDFKEASNLFLSCVMCSLCVPVCIAEISSNQVGLYVRRAEGVFFNERPPQLSSRIEEIHCGKYNTQWETLMKMSEEELKTCPIA</sequence>
<name>A0A7X6DSJ3_9BACT</name>
<keyword evidence="3" id="KW-0411">Iron-sulfur</keyword>